<evidence type="ECO:0000313" key="2">
    <source>
        <dbReference type="Proteomes" id="UP001154266"/>
    </source>
</evidence>
<dbReference type="Pfam" id="PF06234">
    <property type="entry name" value="TmoB"/>
    <property type="match status" value="1"/>
</dbReference>
<dbReference type="Gene3D" id="3.10.20.270">
    <property type="entry name" value="TmoB-like"/>
    <property type="match status" value="1"/>
</dbReference>
<gene>
    <name evidence="1" type="ORF">MNO81_04005</name>
</gene>
<reference evidence="1" key="1">
    <citation type="journal article" date="2023" name="Environ. Microbiol.">
        <title>The 2-methylpropene degradation pathway in Mycobacteriaceae family strains.</title>
        <authorList>
            <person name="Helbich S."/>
            <person name="Barrantes I."/>
            <person name="Dos Anjos Borges L.G."/>
            <person name="Pieper D.H."/>
            <person name="Vainshtein Y."/>
            <person name="Sohn K."/>
            <person name="Engesser K.H."/>
        </authorList>
    </citation>
    <scope>NUCLEOTIDE SEQUENCE</scope>
    <source>
        <strain evidence="1">IBE100</strain>
    </source>
</reference>
<dbReference type="EMBL" id="JAKZMO010000003">
    <property type="protein sequence ID" value="MDG5481957.1"/>
    <property type="molecule type" value="Genomic_DNA"/>
</dbReference>
<protein>
    <submittedName>
        <fullName evidence="1">Toluene-4-monooxygenase system B family protein</fullName>
    </submittedName>
</protein>
<dbReference type="InterPro" id="IPR036713">
    <property type="entry name" value="TmoB-like_sf"/>
</dbReference>
<keyword evidence="2" id="KW-1185">Reference proteome</keyword>
<name>A0ABT6GKP8_MYCGU</name>
<evidence type="ECO:0000313" key="1">
    <source>
        <dbReference type="EMBL" id="MDG5481957.1"/>
    </source>
</evidence>
<dbReference type="Proteomes" id="UP001154266">
    <property type="component" value="Unassembled WGS sequence"/>
</dbReference>
<comment type="caution">
    <text evidence="1">The sequence shown here is derived from an EMBL/GenBank/DDBJ whole genome shotgun (WGS) entry which is preliminary data.</text>
</comment>
<dbReference type="SUPFAM" id="SSF110814">
    <property type="entry name" value="TmoB-like"/>
    <property type="match status" value="1"/>
</dbReference>
<dbReference type="RefSeq" id="WP_149383878.1">
    <property type="nucleotide sequence ID" value="NZ_JAKZMO010000003.1"/>
</dbReference>
<proteinExistence type="predicted"/>
<organism evidence="1 2">
    <name type="scientific">Mycolicibacterium gadium</name>
    <name type="common">Mycobacterium gadium</name>
    <dbReference type="NCBI Taxonomy" id="1794"/>
    <lineage>
        <taxon>Bacteria</taxon>
        <taxon>Bacillati</taxon>
        <taxon>Actinomycetota</taxon>
        <taxon>Actinomycetes</taxon>
        <taxon>Mycobacteriales</taxon>
        <taxon>Mycobacteriaceae</taxon>
        <taxon>Mycolicibacterium</taxon>
    </lineage>
</organism>
<accession>A0ABT6GKP8</accession>
<sequence>MAPFPITARFVGDFIAQLIAIDTDDSWAEVADKVAYHVVGRRVATPDPHPGYEVVFDGQILPAQGKVTDLFATNPVPPLQWFDVRFRETSHV</sequence>
<dbReference type="InterPro" id="IPR009355">
    <property type="entry name" value="Toluene_mOase_B"/>
</dbReference>